<sequence>MASSLPPNGLSPTSVIRAHAQANDILQKDAARGNVAVHSFNPDASPAEKAAVAGQERSKLSGVVTVSSEKQINGEVAIDSGNGNDSLIPTITIEDVDEEQVKDVPQFPGDYPTSKAAHIPDWYKVGWRAFTDDKTSEDVDQKQLRLMNSWISEQYYGEWYYNAAVIIFAVLASHYMTRFNLGWGWLFILLGLCSTYYTTSMAQVRQRARDDIQRELVKTRLASEDESAEWINNFLERFWLIYEPILSATIVASVDQILSTSCPPFLDSLRLTQFTLGNKAPRIDKVRTFPKTEEDEVLMNWNLSFIPNDVSDLTPRQLATKSNPKVVLSIRVGKGPASANFPVLVEDVAISGLLRIRLKLMNNFPHVQLMDISFLEKPLIDYVLKPIGGETFGFDMMNIPGLSSFIRDAIHSVLEPMMYEPNVFTLNLEQLLSGTPVDAAIGVIKVTVYGARSIKGGKIGGGTPDPYVSFTINNRTELTKTKYKNNTHNPTWNESKFLLINRLTDNLVLTVMDYNDHRKDTELGASIFELSKLDEDATQENLSLPILKDGKERGELRFDVLYFPVLKPQVNESGVEELLESSIGIVRFTIHQGKDLDTSRARTTDLNSYAKVFLGNATTPIHTTPRIKHTLQPVWESATEFLCTNRSSSIITVKVIDDRDFLKDPVVGHLSIRLQDLLDARKETGRDWWPLSGCKSGRLRLTVEWKPLNMAGSLHGTEQYVPPRGAVRLWLKKATDVKNVEAGLGGKSDPYVRVLVNNTIQARTEVINNNLNPEWDQIIYTPVHSLRETLLLEVMDYQHLTKDRSLGTVELKVSELAQEKMKGSGDPHYAVESTGKKDKSEPIRLDRENEYKGHLHYLAEFLPAFALQGLTFESGPNEFQSTMEGVDGDNDVNGDVASSSSSSSGEGESVDRGITVTEPIGMPKGHAKNQQSADTTRTAVSTNGTEASKTVGSREGSSSSEKSDLVVGGDSTKHEDEGIEISKDELLTYQSGIIIFHVKSGELSKKGRLEVLLDDGYWPAFSTTRALGHRAAWQHVGEGFLKELDFGRVWLRLNEADEGEKDDIFGEWKGDAKSFLSQTLGTPAKFQLVNRDDRVTGTVEIETRYVPVPVVLEPRESINNQGSLRISLLTGHDVPAVDRGGKSDPFAVFTLNGQQVYKSQTKKKTLNPEWYEDFLVSVSSRVGADFQIEVFDWNQLEQAKSLGSAKIHLEDIEPFVAVERTLTLSSEKRGSKGQIKITMVFQPEIIVKSRKNTSTFSSAGRTMTAIGSAPINAGKGVLHGVANVFRRGKDSDDDHGLANWGTQPEPKTIPDIMGTQISQPVVDEGRLGIPVSSSSMKGLSVPSEPGVLRVSALDAKDLTGGPDVKPYAIVRIGEKEHKTKHAGKTIAPEWNERFDFPVGPSTTKLYVSIFDHKTLGKDRLLGEVEVDIWQHIQPVGNSAADVSAEIKNGQGVLKLRLTFGVEPTPLGRKSSVSYPDQSVTGTLTSPSRFSLRGRRPGLDKEE</sequence>
<organism evidence="15 16">
    <name type="scientific">Multifurca ochricompacta</name>
    <dbReference type="NCBI Taxonomy" id="376703"/>
    <lineage>
        <taxon>Eukaryota</taxon>
        <taxon>Fungi</taxon>
        <taxon>Dikarya</taxon>
        <taxon>Basidiomycota</taxon>
        <taxon>Agaricomycotina</taxon>
        <taxon>Agaricomycetes</taxon>
        <taxon>Russulales</taxon>
        <taxon>Russulaceae</taxon>
        <taxon>Multifurca</taxon>
    </lineage>
</organism>
<evidence type="ECO:0000256" key="8">
    <source>
        <dbReference type="ARBA" id="ARBA00023055"/>
    </source>
</evidence>
<evidence type="ECO:0000256" key="7">
    <source>
        <dbReference type="ARBA" id="ARBA00022989"/>
    </source>
</evidence>
<feature type="domain" description="SMP-LTD" evidence="14">
    <location>
        <begin position="224"/>
        <end position="429"/>
    </location>
</feature>
<keyword evidence="7 12" id="KW-1133">Transmembrane helix</keyword>
<dbReference type="GO" id="GO:0008289">
    <property type="term" value="F:lipid binding"/>
    <property type="evidence" value="ECO:0007669"/>
    <property type="project" value="UniProtKB-KW"/>
</dbReference>
<feature type="region of interest" description="Disordered" evidence="11">
    <location>
        <begin position="819"/>
        <end position="844"/>
    </location>
</feature>
<feature type="transmembrane region" description="Helical" evidence="12">
    <location>
        <begin position="159"/>
        <end position="176"/>
    </location>
</feature>
<reference evidence="15" key="1">
    <citation type="journal article" date="2022" name="New Phytol.">
        <title>Evolutionary transition to the ectomycorrhizal habit in the genomes of a hyperdiverse lineage of mushroom-forming fungi.</title>
        <authorList>
            <person name="Looney B."/>
            <person name="Miyauchi S."/>
            <person name="Morin E."/>
            <person name="Drula E."/>
            <person name="Courty P.E."/>
            <person name="Kohler A."/>
            <person name="Kuo A."/>
            <person name="LaButti K."/>
            <person name="Pangilinan J."/>
            <person name="Lipzen A."/>
            <person name="Riley R."/>
            <person name="Andreopoulos W."/>
            <person name="He G."/>
            <person name="Johnson J."/>
            <person name="Nolan M."/>
            <person name="Tritt A."/>
            <person name="Barry K.W."/>
            <person name="Grigoriev I.V."/>
            <person name="Nagy L.G."/>
            <person name="Hibbett D."/>
            <person name="Henrissat B."/>
            <person name="Matheny P.B."/>
            <person name="Labbe J."/>
            <person name="Martin F.M."/>
        </authorList>
    </citation>
    <scope>NUCLEOTIDE SEQUENCE</scope>
    <source>
        <strain evidence="15">BPL690</strain>
    </source>
</reference>
<dbReference type="CDD" id="cd00030">
    <property type="entry name" value="C2"/>
    <property type="match status" value="1"/>
</dbReference>
<feature type="compositionally biased region" description="Low complexity" evidence="11">
    <location>
        <begin position="893"/>
        <end position="907"/>
    </location>
</feature>
<evidence type="ECO:0000256" key="12">
    <source>
        <dbReference type="SAM" id="Phobius"/>
    </source>
</evidence>
<evidence type="ECO:0000259" key="14">
    <source>
        <dbReference type="PROSITE" id="PS51847"/>
    </source>
</evidence>
<dbReference type="SUPFAM" id="SSF49562">
    <property type="entry name" value="C2 domain (Calcium/lipid-binding domain, CaLB)"/>
    <property type="match status" value="5"/>
</dbReference>
<feature type="domain" description="C2" evidence="13">
    <location>
        <begin position="710"/>
        <end position="828"/>
    </location>
</feature>
<evidence type="ECO:0000256" key="1">
    <source>
        <dbReference type="ARBA" id="ARBA00004586"/>
    </source>
</evidence>
<evidence type="ECO:0000256" key="9">
    <source>
        <dbReference type="ARBA" id="ARBA00023121"/>
    </source>
</evidence>
<protein>
    <submittedName>
        <fullName evidence="15">Tricalbin</fullName>
    </submittedName>
</protein>
<dbReference type="InterPro" id="IPR056910">
    <property type="entry name" value="TCB1-3_C2"/>
</dbReference>
<keyword evidence="9" id="KW-0446">Lipid-binding</keyword>
<dbReference type="CDD" id="cd04044">
    <property type="entry name" value="C2A_Tricalbin-like"/>
    <property type="match status" value="1"/>
</dbReference>
<name>A0AAD4QTV7_9AGAM</name>
<dbReference type="InterPro" id="IPR037762">
    <property type="entry name" value="C2C_Tricalbin"/>
</dbReference>
<feature type="region of interest" description="Disordered" evidence="11">
    <location>
        <begin position="1292"/>
        <end position="1312"/>
    </location>
</feature>
<dbReference type="CDD" id="cd04040">
    <property type="entry name" value="C2D_Tricalbin-like"/>
    <property type="match status" value="1"/>
</dbReference>
<keyword evidence="8" id="KW-0445">Lipid transport</keyword>
<feature type="compositionally biased region" description="Polar residues" evidence="11">
    <location>
        <begin position="928"/>
        <end position="947"/>
    </location>
</feature>
<dbReference type="GO" id="GO:0006869">
    <property type="term" value="P:lipid transport"/>
    <property type="evidence" value="ECO:0007669"/>
    <property type="project" value="UniProtKB-KW"/>
</dbReference>
<dbReference type="PROSITE" id="PS50004">
    <property type="entry name" value="C2"/>
    <property type="match status" value="5"/>
</dbReference>
<evidence type="ECO:0000313" key="15">
    <source>
        <dbReference type="EMBL" id="KAI0308025.1"/>
    </source>
</evidence>
<feature type="transmembrane region" description="Helical" evidence="12">
    <location>
        <begin position="182"/>
        <end position="199"/>
    </location>
</feature>
<evidence type="ECO:0000313" key="16">
    <source>
        <dbReference type="Proteomes" id="UP001203297"/>
    </source>
</evidence>
<keyword evidence="4 12" id="KW-0812">Transmembrane</keyword>
<dbReference type="PROSITE" id="PS51847">
    <property type="entry name" value="SMP"/>
    <property type="match status" value="1"/>
</dbReference>
<feature type="compositionally biased region" description="Basic and acidic residues" evidence="11">
    <location>
        <begin position="834"/>
        <end position="844"/>
    </location>
</feature>
<evidence type="ECO:0000256" key="4">
    <source>
        <dbReference type="ARBA" id="ARBA00022692"/>
    </source>
</evidence>
<dbReference type="EMBL" id="WTXG01000001">
    <property type="protein sequence ID" value="KAI0308025.1"/>
    <property type="molecule type" value="Genomic_DNA"/>
</dbReference>
<dbReference type="Pfam" id="PF25669">
    <property type="entry name" value="SMP_MUG190-like"/>
    <property type="match status" value="2"/>
</dbReference>
<keyword evidence="6" id="KW-0256">Endoplasmic reticulum</keyword>
<feature type="region of interest" description="Disordered" evidence="11">
    <location>
        <begin position="1466"/>
        <end position="1502"/>
    </location>
</feature>
<dbReference type="PIRSF" id="PIRSF037232">
    <property type="entry name" value="Tricalbin"/>
    <property type="match status" value="1"/>
</dbReference>
<dbReference type="GO" id="GO:0005789">
    <property type="term" value="C:endoplasmic reticulum membrane"/>
    <property type="evidence" value="ECO:0007669"/>
    <property type="project" value="UniProtKB-SubCell"/>
</dbReference>
<dbReference type="InterPro" id="IPR017147">
    <property type="entry name" value="Tricalbin"/>
</dbReference>
<dbReference type="Pfam" id="PF24920">
    <property type="entry name" value="C2_TCB1"/>
    <property type="match status" value="1"/>
</dbReference>
<dbReference type="CDD" id="cd21678">
    <property type="entry name" value="SMP_TCB"/>
    <property type="match status" value="1"/>
</dbReference>
<dbReference type="SMART" id="SM00239">
    <property type="entry name" value="C2"/>
    <property type="match status" value="5"/>
</dbReference>
<dbReference type="Pfam" id="PF00168">
    <property type="entry name" value="C2"/>
    <property type="match status" value="5"/>
</dbReference>
<evidence type="ECO:0000256" key="2">
    <source>
        <dbReference type="ARBA" id="ARBA00022448"/>
    </source>
</evidence>
<dbReference type="CDD" id="cd04052">
    <property type="entry name" value="C2B_Tricalbin-like"/>
    <property type="match status" value="1"/>
</dbReference>
<keyword evidence="2" id="KW-0813">Transport</keyword>
<feature type="domain" description="C2" evidence="13">
    <location>
        <begin position="564"/>
        <end position="689"/>
    </location>
</feature>
<accession>A0AAD4QTV7</accession>
<dbReference type="InterPro" id="IPR031468">
    <property type="entry name" value="SMP_LBD"/>
</dbReference>
<keyword evidence="16" id="KW-1185">Reference proteome</keyword>
<evidence type="ECO:0000256" key="11">
    <source>
        <dbReference type="SAM" id="MobiDB-lite"/>
    </source>
</evidence>
<dbReference type="InterPro" id="IPR000008">
    <property type="entry name" value="C2_dom"/>
</dbReference>
<comment type="subcellular location">
    <subcellularLocation>
        <location evidence="1">Endoplasmic reticulum membrane</location>
    </subcellularLocation>
</comment>
<dbReference type="InterPro" id="IPR035892">
    <property type="entry name" value="C2_domain_sf"/>
</dbReference>
<dbReference type="CDD" id="cd04045">
    <property type="entry name" value="C2C_Tricalbin-like"/>
    <property type="match status" value="1"/>
</dbReference>
<dbReference type="Gene3D" id="2.60.40.150">
    <property type="entry name" value="C2 domain"/>
    <property type="match status" value="5"/>
</dbReference>
<feature type="compositionally biased region" description="Polar residues" evidence="11">
    <location>
        <begin position="1470"/>
        <end position="1488"/>
    </location>
</feature>
<keyword evidence="3" id="KW-0597">Phosphoprotein</keyword>
<evidence type="ECO:0000256" key="3">
    <source>
        <dbReference type="ARBA" id="ARBA00022553"/>
    </source>
</evidence>
<feature type="domain" description="C2" evidence="13">
    <location>
        <begin position="1104"/>
        <end position="1222"/>
    </location>
</feature>
<evidence type="ECO:0000256" key="5">
    <source>
        <dbReference type="ARBA" id="ARBA00022737"/>
    </source>
</evidence>
<dbReference type="InterPro" id="IPR037765">
    <property type="entry name" value="C2B_Tricalbin"/>
</dbReference>
<evidence type="ECO:0000256" key="6">
    <source>
        <dbReference type="ARBA" id="ARBA00022824"/>
    </source>
</evidence>
<evidence type="ECO:0000259" key="13">
    <source>
        <dbReference type="PROSITE" id="PS50004"/>
    </source>
</evidence>
<feature type="domain" description="C2" evidence="13">
    <location>
        <begin position="420"/>
        <end position="544"/>
    </location>
</feature>
<feature type="compositionally biased region" description="Low complexity" evidence="11">
    <location>
        <begin position="948"/>
        <end position="960"/>
    </location>
</feature>
<proteinExistence type="predicted"/>
<dbReference type="GO" id="GO:0061817">
    <property type="term" value="P:endoplasmic reticulum-plasma membrane tethering"/>
    <property type="evidence" value="ECO:0007669"/>
    <property type="project" value="InterPro"/>
</dbReference>
<dbReference type="PANTHER" id="PTHR46980:SF2">
    <property type="entry name" value="TRICALBIN-1-RELATED"/>
    <property type="match status" value="1"/>
</dbReference>
<dbReference type="InterPro" id="IPR052455">
    <property type="entry name" value="Tricalbin_domain"/>
</dbReference>
<dbReference type="GO" id="GO:0071944">
    <property type="term" value="C:cell periphery"/>
    <property type="evidence" value="ECO:0007669"/>
    <property type="project" value="UniProtKB-ARBA"/>
</dbReference>
<keyword evidence="10 12" id="KW-0472">Membrane</keyword>
<feature type="domain" description="C2" evidence="13">
    <location>
        <begin position="1323"/>
        <end position="1446"/>
    </location>
</feature>
<comment type="caution">
    <text evidence="15">The sequence shown here is derived from an EMBL/GenBank/DDBJ whole genome shotgun (WGS) entry which is preliminary data.</text>
</comment>
<evidence type="ECO:0000256" key="10">
    <source>
        <dbReference type="ARBA" id="ARBA00023136"/>
    </source>
</evidence>
<dbReference type="Proteomes" id="UP001203297">
    <property type="component" value="Unassembled WGS sequence"/>
</dbReference>
<gene>
    <name evidence="15" type="ORF">B0F90DRAFT_1621746</name>
</gene>
<keyword evidence="5" id="KW-0677">Repeat</keyword>
<dbReference type="PANTHER" id="PTHR46980">
    <property type="entry name" value="TRICALBIN-1-RELATED"/>
    <property type="match status" value="1"/>
</dbReference>
<feature type="region of interest" description="Disordered" evidence="11">
    <location>
        <begin position="876"/>
        <end position="977"/>
    </location>
</feature>
<dbReference type="InterPro" id="IPR037761">
    <property type="entry name" value="C2A_Tricalbin"/>
</dbReference>
<dbReference type="InterPro" id="IPR037756">
    <property type="entry name" value="C2D_Tricalbin"/>
</dbReference>